<dbReference type="EMBL" id="MHRF01000001">
    <property type="protein sequence ID" value="OHA18758.1"/>
    <property type="molecule type" value="Genomic_DNA"/>
</dbReference>
<dbReference type="AlphaFoldDB" id="A0A1G2M4H2"/>
<dbReference type="Proteomes" id="UP000178873">
    <property type="component" value="Unassembled WGS sequence"/>
</dbReference>
<sequence>MKAKTARVTFWFVQPLDSQTNGVINEFLSRQRSGQDEGAVTVELGRELRKRECSFSEVNQLVRSRHDGDLRFKVFRQRGRNGQLEEVKFQRGRWTFAKAA</sequence>
<proteinExistence type="predicted"/>
<organism evidence="1 2">
    <name type="scientific">Candidatus Taylorbacteria bacterium RIFCSPHIGHO2_01_FULL_46_22b</name>
    <dbReference type="NCBI Taxonomy" id="1802301"/>
    <lineage>
        <taxon>Bacteria</taxon>
        <taxon>Candidatus Tayloriibacteriota</taxon>
    </lineage>
</organism>
<comment type="caution">
    <text evidence="1">The sequence shown here is derived from an EMBL/GenBank/DDBJ whole genome shotgun (WGS) entry which is preliminary data.</text>
</comment>
<evidence type="ECO:0000313" key="1">
    <source>
        <dbReference type="EMBL" id="OHA18758.1"/>
    </source>
</evidence>
<name>A0A1G2M4H2_9BACT</name>
<protein>
    <submittedName>
        <fullName evidence="1">Uncharacterized protein</fullName>
    </submittedName>
</protein>
<gene>
    <name evidence="1" type="ORF">A2664_04600</name>
</gene>
<dbReference type="STRING" id="1802301.A2664_04600"/>
<accession>A0A1G2M4H2</accession>
<reference evidence="1 2" key="1">
    <citation type="journal article" date="2016" name="Nat. Commun.">
        <title>Thousands of microbial genomes shed light on interconnected biogeochemical processes in an aquifer system.</title>
        <authorList>
            <person name="Anantharaman K."/>
            <person name="Brown C.T."/>
            <person name="Hug L.A."/>
            <person name="Sharon I."/>
            <person name="Castelle C.J."/>
            <person name="Probst A.J."/>
            <person name="Thomas B.C."/>
            <person name="Singh A."/>
            <person name="Wilkins M.J."/>
            <person name="Karaoz U."/>
            <person name="Brodie E.L."/>
            <person name="Williams K.H."/>
            <person name="Hubbard S.S."/>
            <person name="Banfield J.F."/>
        </authorList>
    </citation>
    <scope>NUCLEOTIDE SEQUENCE [LARGE SCALE GENOMIC DNA]</scope>
</reference>
<evidence type="ECO:0000313" key="2">
    <source>
        <dbReference type="Proteomes" id="UP000178873"/>
    </source>
</evidence>